<gene>
    <name evidence="1" type="ORF">HMPREF0758_0081</name>
</gene>
<evidence type="ECO:0000313" key="2">
    <source>
        <dbReference type="Proteomes" id="UP000005723"/>
    </source>
</evidence>
<keyword evidence="2" id="KW-1185">Reference proteome</keyword>
<accession>D4DVY1</accession>
<protein>
    <submittedName>
        <fullName evidence="1">Uncharacterized protein</fullName>
    </submittedName>
</protein>
<dbReference type="EMBL" id="ADBY01000010">
    <property type="protein sequence ID" value="EFE98284.1"/>
    <property type="molecule type" value="Genomic_DNA"/>
</dbReference>
<name>D4DVY1_SEROD</name>
<dbReference type="Proteomes" id="UP000005723">
    <property type="component" value="Unassembled WGS sequence"/>
</dbReference>
<proteinExistence type="predicted"/>
<reference evidence="1 2" key="1">
    <citation type="submission" date="2010-01" db="EMBL/GenBank/DDBJ databases">
        <authorList>
            <person name="Muzny D."/>
            <person name="Qin X."/>
            <person name="Deng J."/>
            <person name="Jiang H."/>
            <person name="Liu Y."/>
            <person name="Qu J."/>
            <person name="Song X.-Z."/>
            <person name="Zhang L."/>
            <person name="Thornton R."/>
            <person name="Coyle M."/>
            <person name="Francisco L."/>
            <person name="Jackson L."/>
            <person name="Javaid M."/>
            <person name="Korchina V."/>
            <person name="Kovar C."/>
            <person name="Mata R."/>
            <person name="Mathew T."/>
            <person name="Ngo R."/>
            <person name="Nguyen L."/>
            <person name="Nguyen N."/>
            <person name="Okwuonu G."/>
            <person name="Ongeri F."/>
            <person name="Pham C."/>
            <person name="Simmons D."/>
            <person name="Wilczek-Boney K."/>
            <person name="Hale W."/>
            <person name="Jakkamsetti A."/>
            <person name="Pham P."/>
            <person name="Ruth R."/>
            <person name="San Lucas F."/>
            <person name="Warren J."/>
            <person name="Zhang J."/>
            <person name="Zhao Z."/>
            <person name="Zhou C."/>
            <person name="Zhu D."/>
            <person name="Lee S."/>
            <person name="Bess C."/>
            <person name="Blankenburg K."/>
            <person name="Forbes L."/>
            <person name="Fu Q."/>
            <person name="Gubbala S."/>
            <person name="Hirani K."/>
            <person name="Jayaseelan J.C."/>
            <person name="Lara F."/>
            <person name="Munidasa M."/>
            <person name="Palculict T."/>
            <person name="Patil S."/>
            <person name="Pu L.-L."/>
            <person name="Saada N."/>
            <person name="Tang L."/>
            <person name="Weissenberger G."/>
            <person name="Zhu Y."/>
            <person name="Hemphill L."/>
            <person name="Shang Y."/>
            <person name="Youmans B."/>
            <person name="Ayvaz T."/>
            <person name="Ross M."/>
            <person name="Santibanez J."/>
            <person name="Aqrawi P."/>
            <person name="Gross S."/>
            <person name="Joshi V."/>
            <person name="Fowler G."/>
            <person name="Nazareth L."/>
            <person name="Reid J."/>
            <person name="Worley K."/>
            <person name="Petrosino J."/>
            <person name="Highlander S."/>
            <person name="Gibbs R."/>
        </authorList>
    </citation>
    <scope>NUCLEOTIDE SEQUENCE [LARGE SCALE GENOMIC DNA]</scope>
    <source>
        <strain evidence="1 2">DSM 4582</strain>
    </source>
</reference>
<organism evidence="1 2">
    <name type="scientific">Serratia odorifera DSM 4582</name>
    <dbReference type="NCBI Taxonomy" id="667129"/>
    <lineage>
        <taxon>Bacteria</taxon>
        <taxon>Pseudomonadati</taxon>
        <taxon>Pseudomonadota</taxon>
        <taxon>Gammaproteobacteria</taxon>
        <taxon>Enterobacterales</taxon>
        <taxon>Yersiniaceae</taxon>
        <taxon>Serratia</taxon>
    </lineage>
</organism>
<comment type="caution">
    <text evidence="1">The sequence shown here is derived from an EMBL/GenBank/DDBJ whole genome shotgun (WGS) entry which is preliminary data.</text>
</comment>
<sequence>MINVTTIARQNTVTAISDRFFGKLGIGNLIQLITWDKIIRTQD</sequence>
<dbReference type="HOGENOM" id="CLU_3239513_0_0_6"/>
<dbReference type="STRING" id="667129.HMPREF0758_0081"/>
<evidence type="ECO:0000313" key="1">
    <source>
        <dbReference type="EMBL" id="EFE98284.1"/>
    </source>
</evidence>
<dbReference type="AlphaFoldDB" id="D4DVY1"/>